<feature type="compositionally biased region" description="Polar residues" evidence="2">
    <location>
        <begin position="66"/>
        <end position="80"/>
    </location>
</feature>
<sequence length="389" mass="43987">MADQRDYDRRATRSSSEERGNSRSTDRGYDRGGDRYYRRPPPRCFSCNERGHYANQCPNRGRPGSRPSTSHDPQRVLSTSPKKDRSGEAGGSTSLHPELRRQIEELGRGLASVSEFVQTEMAKKAEEERVAKEAEAEAQRKAAEKTEREKKERKRLGKLCKDEERAVEIDKQVEIQVAIKTSEFFDRMEANLIPGMSLARKAKGKKQVVYVSEHETKSEEEGRESTTKDIRTKTGRLTINEKRKRGPEPKFDDSPPMLTPVKRTPRSTKTKAPGASVRVTRSKTKVKTKLSPYVDKCKRSPGQPGTVAKLRFRNQAMEELRGLDAQELQAICKAENIAYNGKVDAIFDIASHRTRKAFGEVEPVDLAEMFGQEDEDSTTVEDEAHKTEV</sequence>
<evidence type="ECO:0000313" key="4">
    <source>
        <dbReference type="EMBL" id="GBG80446.1"/>
    </source>
</evidence>
<feature type="compositionally biased region" description="Basic and acidic residues" evidence="2">
    <location>
        <begin position="122"/>
        <end position="150"/>
    </location>
</feature>
<dbReference type="Proteomes" id="UP000265515">
    <property type="component" value="Unassembled WGS sequence"/>
</dbReference>
<dbReference type="GO" id="GO:0008270">
    <property type="term" value="F:zinc ion binding"/>
    <property type="evidence" value="ECO:0007669"/>
    <property type="project" value="UniProtKB-KW"/>
</dbReference>
<feature type="region of interest" description="Disordered" evidence="2">
    <location>
        <begin position="369"/>
        <end position="389"/>
    </location>
</feature>
<gene>
    <name evidence="4" type="ORF">CBR_g30910</name>
</gene>
<dbReference type="OrthoDB" id="1914176at2759"/>
<name>A0A388LDR4_CHABU</name>
<dbReference type="AlphaFoldDB" id="A0A388LDR4"/>
<feature type="compositionally biased region" description="Acidic residues" evidence="2">
    <location>
        <begin position="371"/>
        <end position="381"/>
    </location>
</feature>
<proteinExistence type="predicted"/>
<accession>A0A388LDR4</accession>
<dbReference type="PROSITE" id="PS50158">
    <property type="entry name" value="ZF_CCHC"/>
    <property type="match status" value="1"/>
</dbReference>
<dbReference type="SUPFAM" id="SSF57756">
    <property type="entry name" value="Retrovirus zinc finger-like domains"/>
    <property type="match status" value="1"/>
</dbReference>
<dbReference type="Gramene" id="GBG80446">
    <property type="protein sequence ID" value="GBG80446"/>
    <property type="gene ID" value="CBR_g30910"/>
</dbReference>
<dbReference type="EMBL" id="BFEA01000346">
    <property type="protein sequence ID" value="GBG80446.1"/>
    <property type="molecule type" value="Genomic_DNA"/>
</dbReference>
<evidence type="ECO:0000259" key="3">
    <source>
        <dbReference type="PROSITE" id="PS50158"/>
    </source>
</evidence>
<dbReference type="InterPro" id="IPR036875">
    <property type="entry name" value="Znf_CCHC_sf"/>
</dbReference>
<evidence type="ECO:0000256" key="2">
    <source>
        <dbReference type="SAM" id="MobiDB-lite"/>
    </source>
</evidence>
<feature type="compositionally biased region" description="Basic and acidic residues" evidence="2">
    <location>
        <begin position="1"/>
        <end position="37"/>
    </location>
</feature>
<evidence type="ECO:0000313" key="5">
    <source>
        <dbReference type="Proteomes" id="UP000265515"/>
    </source>
</evidence>
<dbReference type="InterPro" id="IPR001878">
    <property type="entry name" value="Znf_CCHC"/>
</dbReference>
<keyword evidence="1" id="KW-0862">Zinc</keyword>
<dbReference type="Gene3D" id="4.10.60.10">
    <property type="entry name" value="Zinc finger, CCHC-type"/>
    <property type="match status" value="1"/>
</dbReference>
<dbReference type="GO" id="GO:0003676">
    <property type="term" value="F:nucleic acid binding"/>
    <property type="evidence" value="ECO:0007669"/>
    <property type="project" value="InterPro"/>
</dbReference>
<keyword evidence="1" id="KW-0479">Metal-binding</keyword>
<feature type="region of interest" description="Disordered" evidence="2">
    <location>
        <begin position="239"/>
        <end position="279"/>
    </location>
</feature>
<feature type="region of interest" description="Disordered" evidence="2">
    <location>
        <begin position="1"/>
        <end position="101"/>
    </location>
</feature>
<organism evidence="4 5">
    <name type="scientific">Chara braunii</name>
    <name type="common">Braun's stonewort</name>
    <dbReference type="NCBI Taxonomy" id="69332"/>
    <lineage>
        <taxon>Eukaryota</taxon>
        <taxon>Viridiplantae</taxon>
        <taxon>Streptophyta</taxon>
        <taxon>Charophyceae</taxon>
        <taxon>Charales</taxon>
        <taxon>Characeae</taxon>
        <taxon>Chara</taxon>
    </lineage>
</organism>
<reference evidence="4 5" key="1">
    <citation type="journal article" date="2018" name="Cell">
        <title>The Chara Genome: Secondary Complexity and Implications for Plant Terrestrialization.</title>
        <authorList>
            <person name="Nishiyama T."/>
            <person name="Sakayama H."/>
            <person name="Vries J.D."/>
            <person name="Buschmann H."/>
            <person name="Saint-Marcoux D."/>
            <person name="Ullrich K.K."/>
            <person name="Haas F.B."/>
            <person name="Vanderstraeten L."/>
            <person name="Becker D."/>
            <person name="Lang D."/>
            <person name="Vosolsobe S."/>
            <person name="Rombauts S."/>
            <person name="Wilhelmsson P.K.I."/>
            <person name="Janitza P."/>
            <person name="Kern R."/>
            <person name="Heyl A."/>
            <person name="Rumpler F."/>
            <person name="Villalobos L.I.A.C."/>
            <person name="Clay J.M."/>
            <person name="Skokan R."/>
            <person name="Toyoda A."/>
            <person name="Suzuki Y."/>
            <person name="Kagoshima H."/>
            <person name="Schijlen E."/>
            <person name="Tajeshwar N."/>
            <person name="Catarino B."/>
            <person name="Hetherington A.J."/>
            <person name="Saltykova A."/>
            <person name="Bonnot C."/>
            <person name="Breuninger H."/>
            <person name="Symeonidi A."/>
            <person name="Radhakrishnan G.V."/>
            <person name="Van Nieuwerburgh F."/>
            <person name="Deforce D."/>
            <person name="Chang C."/>
            <person name="Karol K.G."/>
            <person name="Hedrich R."/>
            <person name="Ulvskov P."/>
            <person name="Glockner G."/>
            <person name="Delwiche C.F."/>
            <person name="Petrasek J."/>
            <person name="Van de Peer Y."/>
            <person name="Friml J."/>
            <person name="Beilby M."/>
            <person name="Dolan L."/>
            <person name="Kohara Y."/>
            <person name="Sugano S."/>
            <person name="Fujiyama A."/>
            <person name="Delaux P.-M."/>
            <person name="Quint M."/>
            <person name="TheiBen G."/>
            <person name="Hagemann M."/>
            <person name="Harholt J."/>
            <person name="Dunand C."/>
            <person name="Zachgo S."/>
            <person name="Langdale J."/>
            <person name="Maumus F."/>
            <person name="Straeten D.V.D."/>
            <person name="Gould S.B."/>
            <person name="Rensing S.A."/>
        </authorList>
    </citation>
    <scope>NUCLEOTIDE SEQUENCE [LARGE SCALE GENOMIC DNA]</scope>
    <source>
        <strain evidence="4 5">S276</strain>
    </source>
</reference>
<keyword evidence="5" id="KW-1185">Reference proteome</keyword>
<feature type="domain" description="CCHC-type" evidence="3">
    <location>
        <begin position="43"/>
        <end position="59"/>
    </location>
</feature>
<dbReference type="SMART" id="SM00343">
    <property type="entry name" value="ZnF_C2HC"/>
    <property type="match status" value="1"/>
</dbReference>
<dbReference type="Pfam" id="PF00098">
    <property type="entry name" value="zf-CCHC"/>
    <property type="match status" value="1"/>
</dbReference>
<feature type="region of interest" description="Disordered" evidence="2">
    <location>
        <begin position="122"/>
        <end position="155"/>
    </location>
</feature>
<keyword evidence="1" id="KW-0863">Zinc-finger</keyword>
<evidence type="ECO:0000256" key="1">
    <source>
        <dbReference type="PROSITE-ProRule" id="PRU00047"/>
    </source>
</evidence>
<comment type="caution">
    <text evidence="4">The sequence shown here is derived from an EMBL/GenBank/DDBJ whole genome shotgun (WGS) entry which is preliminary data.</text>
</comment>
<protein>
    <recommendedName>
        <fullName evidence="3">CCHC-type domain-containing protein</fullName>
    </recommendedName>
</protein>